<proteinExistence type="predicted"/>
<dbReference type="Proteomes" id="UP000507954">
    <property type="component" value="Unassembled WGS sequence"/>
</dbReference>
<accession>A0A508WZ95</accession>
<protein>
    <submittedName>
        <fullName evidence="1">Uncharacterized protein</fullName>
    </submittedName>
</protein>
<name>A0A508WZ95_9HYPH</name>
<organism evidence="1">
    <name type="scientific">Sinorhizobium medicae</name>
    <dbReference type="NCBI Taxonomy" id="110321"/>
    <lineage>
        <taxon>Bacteria</taxon>
        <taxon>Pseudomonadati</taxon>
        <taxon>Pseudomonadota</taxon>
        <taxon>Alphaproteobacteria</taxon>
        <taxon>Hyphomicrobiales</taxon>
        <taxon>Rhizobiaceae</taxon>
        <taxon>Sinorhizobium/Ensifer group</taxon>
        <taxon>Sinorhizobium</taxon>
    </lineage>
</organism>
<dbReference type="RefSeq" id="WP_268814456.1">
    <property type="nucleotide sequence ID" value="NZ_CABFNB010000114.1"/>
</dbReference>
<evidence type="ECO:0000313" key="1">
    <source>
        <dbReference type="EMBL" id="VTZ62952.1"/>
    </source>
</evidence>
<gene>
    <name evidence="1" type="ORF">EMEDMD4_470004</name>
</gene>
<dbReference type="EMBL" id="CABFNB010000114">
    <property type="protein sequence ID" value="VTZ62952.1"/>
    <property type="molecule type" value="Genomic_DNA"/>
</dbReference>
<dbReference type="AlphaFoldDB" id="A0A508WZ95"/>
<sequence>MDAEMLAGLGVAVFILAMSILVADEVGDPPDLSAVEMDFVPNH</sequence>
<reference evidence="1" key="1">
    <citation type="submission" date="2019-06" db="EMBL/GenBank/DDBJ databases">
        <authorList>
            <person name="Le Quere A."/>
            <person name="Colella S."/>
        </authorList>
    </citation>
    <scope>NUCLEOTIDE SEQUENCE</scope>
    <source>
        <strain evidence="1">EmedicaeMD41</strain>
    </source>
</reference>